<feature type="domain" description="F-box/LRR-repeat protein 15-like leucin rich repeat" evidence="3">
    <location>
        <begin position="4"/>
        <end position="226"/>
    </location>
</feature>
<sequence length="265" mass="27871">GAYRLSDAGLSKALSAAPSLQRLAVPQGSRLSGAGLAQLPLLVPRLSHLDLSDCRGLGADSLREVLPRLPGLRAVKLDLIPEVDDSVLVAVGSLPELRELSIRCCQAVTDEGLAALAATRGSVLELLRLDECGGRVTDRGLGVLAEHCKALRVFSARRCPRLGDAALAELLRHGTVRHLSLSGVPGVGAAVAGALAGCCRDCLEHLDVSFCRKLPDGSLGLLLDRCCRLRRLVVYGCSQLSGRSLYGHLNSGLVVEGVHTKVDLD</sequence>
<accession>A0AAD3HG26</accession>
<evidence type="ECO:0000313" key="5">
    <source>
        <dbReference type="Proteomes" id="UP001054857"/>
    </source>
</evidence>
<keyword evidence="2" id="KW-0833">Ubl conjugation pathway</keyword>
<dbReference type="InterPro" id="IPR050648">
    <property type="entry name" value="F-box_LRR-repeat"/>
</dbReference>
<evidence type="ECO:0000313" key="4">
    <source>
        <dbReference type="EMBL" id="GFR40009.1"/>
    </source>
</evidence>
<evidence type="ECO:0000256" key="2">
    <source>
        <dbReference type="ARBA" id="ARBA00022786"/>
    </source>
</evidence>
<dbReference type="EMBL" id="BMAR01000001">
    <property type="protein sequence ID" value="GFR40009.1"/>
    <property type="molecule type" value="Genomic_DNA"/>
</dbReference>
<dbReference type="InterPro" id="IPR057207">
    <property type="entry name" value="FBXL15_LRR"/>
</dbReference>
<dbReference type="SMART" id="SM00367">
    <property type="entry name" value="LRR_CC"/>
    <property type="match status" value="6"/>
</dbReference>
<dbReference type="GO" id="GO:0005930">
    <property type="term" value="C:axoneme"/>
    <property type="evidence" value="ECO:0007669"/>
    <property type="project" value="UniProtKB-SubCell"/>
</dbReference>
<comment type="subcellular location">
    <subcellularLocation>
        <location evidence="1">Cytoplasm</location>
        <location evidence="1">Cytoskeleton</location>
        <location evidence="1">Cilium axoneme</location>
    </subcellularLocation>
</comment>
<dbReference type="Gene3D" id="3.80.10.10">
    <property type="entry name" value="Ribonuclease Inhibitor"/>
    <property type="match status" value="2"/>
</dbReference>
<name>A0AAD3HG26_9CHLO</name>
<feature type="non-terminal residue" evidence="4">
    <location>
        <position position="265"/>
    </location>
</feature>
<gene>
    <name evidence="4" type="ORF">Agub_g544</name>
</gene>
<comment type="caution">
    <text evidence="4">The sequence shown here is derived from an EMBL/GenBank/DDBJ whole genome shotgun (WGS) entry which is preliminary data.</text>
</comment>
<dbReference type="InterPro" id="IPR006553">
    <property type="entry name" value="Leu-rich_rpt_Cys-con_subtyp"/>
</dbReference>
<proteinExistence type="predicted"/>
<organism evidence="4 5">
    <name type="scientific">Astrephomene gubernaculifera</name>
    <dbReference type="NCBI Taxonomy" id="47775"/>
    <lineage>
        <taxon>Eukaryota</taxon>
        <taxon>Viridiplantae</taxon>
        <taxon>Chlorophyta</taxon>
        <taxon>core chlorophytes</taxon>
        <taxon>Chlorophyceae</taxon>
        <taxon>CS clade</taxon>
        <taxon>Chlamydomonadales</taxon>
        <taxon>Astrephomenaceae</taxon>
        <taxon>Astrephomene</taxon>
    </lineage>
</organism>
<dbReference type="AlphaFoldDB" id="A0AAD3HG26"/>
<dbReference type="Proteomes" id="UP001054857">
    <property type="component" value="Unassembled WGS sequence"/>
</dbReference>
<evidence type="ECO:0000256" key="1">
    <source>
        <dbReference type="ARBA" id="ARBA00004430"/>
    </source>
</evidence>
<reference evidence="4 5" key="1">
    <citation type="journal article" date="2021" name="Sci. Rep.">
        <title>Genome sequencing of the multicellular alga Astrephomene provides insights into convergent evolution of germ-soma differentiation.</title>
        <authorList>
            <person name="Yamashita S."/>
            <person name="Yamamoto K."/>
            <person name="Matsuzaki R."/>
            <person name="Suzuki S."/>
            <person name="Yamaguchi H."/>
            <person name="Hirooka S."/>
            <person name="Minakuchi Y."/>
            <person name="Miyagishima S."/>
            <person name="Kawachi M."/>
            <person name="Toyoda A."/>
            <person name="Nozaki H."/>
        </authorList>
    </citation>
    <scope>NUCLEOTIDE SEQUENCE [LARGE SCALE GENOMIC DNA]</scope>
    <source>
        <strain evidence="4 5">NIES-4017</strain>
    </source>
</reference>
<dbReference type="Pfam" id="PF25372">
    <property type="entry name" value="DUF7885"/>
    <property type="match status" value="1"/>
</dbReference>
<protein>
    <recommendedName>
        <fullName evidence="3">F-box/LRR-repeat protein 15-like leucin rich repeat domain-containing protein</fullName>
    </recommendedName>
</protein>
<feature type="non-terminal residue" evidence="4">
    <location>
        <position position="1"/>
    </location>
</feature>
<evidence type="ECO:0000259" key="3">
    <source>
        <dbReference type="Pfam" id="PF25372"/>
    </source>
</evidence>
<dbReference type="InterPro" id="IPR032675">
    <property type="entry name" value="LRR_dom_sf"/>
</dbReference>
<dbReference type="PANTHER" id="PTHR13382">
    <property type="entry name" value="MITOCHONDRIAL ATP SYNTHASE COUPLING FACTOR B"/>
    <property type="match status" value="1"/>
</dbReference>
<keyword evidence="5" id="KW-1185">Reference proteome</keyword>
<dbReference type="SUPFAM" id="SSF52047">
    <property type="entry name" value="RNI-like"/>
    <property type="match status" value="1"/>
</dbReference>